<dbReference type="Pfam" id="PF01177">
    <property type="entry name" value="Asp_Glu_race"/>
    <property type="match status" value="1"/>
</dbReference>
<reference evidence="2" key="2">
    <citation type="submission" date="2014-06" db="EMBL/GenBank/DDBJ databases">
        <title>The complete genome of Blastobotrys (Arxula) adeninivorans LS3 - a yeast of biotechnological interest.</title>
        <authorList>
            <person name="Kunze G."/>
            <person name="Gaillardin C."/>
            <person name="Czernicka M."/>
            <person name="Durrens P."/>
            <person name="Martin T."/>
            <person name="Boer E."/>
            <person name="Gabaldon T."/>
            <person name="Cruz J."/>
            <person name="Talla E."/>
            <person name="Marck C."/>
            <person name="Goffeau A."/>
            <person name="Barbe V."/>
            <person name="Baret P."/>
            <person name="Baronian K."/>
            <person name="Beier S."/>
            <person name="Bleykasten C."/>
            <person name="Bode R."/>
            <person name="Casaregola S."/>
            <person name="Despons L."/>
            <person name="Fairhead C."/>
            <person name="Giersberg M."/>
            <person name="Gierski P."/>
            <person name="Hahnel U."/>
            <person name="Hartmann A."/>
            <person name="Jankowska D."/>
            <person name="Jubin C."/>
            <person name="Jung P."/>
            <person name="Lafontaine I."/>
            <person name="Leh-Louis V."/>
            <person name="Lemaire M."/>
            <person name="Marcet-Houben M."/>
            <person name="Mascher M."/>
            <person name="Morel G."/>
            <person name="Richard G.-F."/>
            <person name="Riechen J."/>
            <person name="Sacerdot C."/>
            <person name="Sarkar A."/>
            <person name="Savel G."/>
            <person name="Schacherer J."/>
            <person name="Sherman D."/>
            <person name="Straub M.-L."/>
            <person name="Stein N."/>
            <person name="Thierry A."/>
            <person name="Trautwein-Schult A."/>
            <person name="Westhof E."/>
            <person name="Worch S."/>
            <person name="Dujon B."/>
            <person name="Souciet J.-L."/>
            <person name="Wincker P."/>
            <person name="Scholz U."/>
            <person name="Neuveglise N."/>
        </authorList>
    </citation>
    <scope>NUCLEOTIDE SEQUENCE</scope>
    <source>
        <strain evidence="2">LS3</strain>
    </source>
</reference>
<evidence type="ECO:0000313" key="2">
    <source>
        <dbReference type="EMBL" id="CDP38400.1"/>
    </source>
</evidence>
<dbReference type="PhylomeDB" id="A0A060TBB4"/>
<dbReference type="InterPro" id="IPR015942">
    <property type="entry name" value="Asp/Glu/hydantoin_racemase"/>
</dbReference>
<reference evidence="2" key="1">
    <citation type="submission" date="2014-02" db="EMBL/GenBank/DDBJ databases">
        <authorList>
            <person name="Genoscope - CEA"/>
        </authorList>
    </citation>
    <scope>NUCLEOTIDE SEQUENCE</scope>
    <source>
        <strain evidence="2">LS3</strain>
    </source>
</reference>
<dbReference type="InterPro" id="IPR053714">
    <property type="entry name" value="Iso_Racemase_Enz_sf"/>
</dbReference>
<dbReference type="AlphaFoldDB" id="A0A060TBB4"/>
<dbReference type="PANTHER" id="PTHR28047:SF5">
    <property type="entry name" value="PROTEIN DCG1"/>
    <property type="match status" value="1"/>
</dbReference>
<dbReference type="EMBL" id="HG937694">
    <property type="protein sequence ID" value="CDP38400.1"/>
    <property type="molecule type" value="Genomic_DNA"/>
</dbReference>
<comment type="similarity">
    <text evidence="1">Belongs to the HyuE racemase family.</text>
</comment>
<name>A0A060TBB4_BLAAD</name>
<dbReference type="GO" id="GO:0047661">
    <property type="term" value="F:amino-acid racemase activity"/>
    <property type="evidence" value="ECO:0007669"/>
    <property type="project" value="InterPro"/>
</dbReference>
<dbReference type="InterPro" id="IPR052186">
    <property type="entry name" value="Hydantoin_racemase-like"/>
</dbReference>
<protein>
    <submittedName>
        <fullName evidence="2">ARAD1D33814p</fullName>
    </submittedName>
</protein>
<organism evidence="2">
    <name type="scientific">Blastobotrys adeninivorans</name>
    <name type="common">Yeast</name>
    <name type="synonym">Arxula adeninivorans</name>
    <dbReference type="NCBI Taxonomy" id="409370"/>
    <lineage>
        <taxon>Eukaryota</taxon>
        <taxon>Fungi</taxon>
        <taxon>Dikarya</taxon>
        <taxon>Ascomycota</taxon>
        <taxon>Saccharomycotina</taxon>
        <taxon>Dipodascomycetes</taxon>
        <taxon>Dipodascales</taxon>
        <taxon>Trichomonascaceae</taxon>
        <taxon>Blastobotrys</taxon>
    </lineage>
</organism>
<dbReference type="PANTHER" id="PTHR28047">
    <property type="entry name" value="PROTEIN DCG1"/>
    <property type="match status" value="1"/>
</dbReference>
<accession>A0A060TBB4</accession>
<sequence>MSILIINPNSSVSVTETLKEILDPAPDVTYSFFTAPPEGPLEINSYSTEITSAAVCLEALKPVLGQHDAFLVACYSDHPLIYALREHTDKPVLGIFHASVLQAMALGVGKFAIVTTAKVWEHKLDEGVTAFLGSHKNYAGTFSSGLGVLELHDAPQDIVNDRLGQAATRAVNNGAKVLLLGCAGMSGMEEAIQSSVPSGIRVIDSVVAGCEILVGVLRTTNAIARD</sequence>
<dbReference type="Gene3D" id="3.40.50.12500">
    <property type="match status" value="1"/>
</dbReference>
<proteinExistence type="inferred from homology"/>
<evidence type="ECO:0000256" key="1">
    <source>
        <dbReference type="ARBA" id="ARBA00038414"/>
    </source>
</evidence>
<gene>
    <name evidence="2" type="ORF">GNLVRS02_ARAD1D33814g</name>
</gene>